<accession>A0ABU8YKK4</accession>
<sequence length="99" mass="11181">MNNPESEIKLQLRSRITETVSIQIPTDTLESLKKIAANRDMSVEALLKFYIGQGLRADLTKAFSERLLDTTAQVLARHLDSETEVSTIIREIKAETARH</sequence>
<keyword evidence="2" id="KW-1185">Reference proteome</keyword>
<evidence type="ECO:0000313" key="1">
    <source>
        <dbReference type="EMBL" id="MEK0184914.1"/>
    </source>
</evidence>
<evidence type="ECO:0008006" key="3">
    <source>
        <dbReference type="Google" id="ProtNLM"/>
    </source>
</evidence>
<dbReference type="EMBL" id="JBBLXS010000081">
    <property type="protein sequence ID" value="MEK0184914.1"/>
    <property type="molecule type" value="Genomic_DNA"/>
</dbReference>
<dbReference type="InterPro" id="IPR012347">
    <property type="entry name" value="Ferritin-like"/>
</dbReference>
<comment type="caution">
    <text evidence="1">The sequence shown here is derived from an EMBL/GenBank/DDBJ whole genome shotgun (WGS) entry which is preliminary data.</text>
</comment>
<dbReference type="Proteomes" id="UP001384579">
    <property type="component" value="Unassembled WGS sequence"/>
</dbReference>
<protein>
    <recommendedName>
        <fullName evidence="3">CopG family transcriptional regulator</fullName>
    </recommendedName>
</protein>
<organism evidence="1 2">
    <name type="scientific">Microcoleus anatoxicus PTRS2</name>
    <dbReference type="NCBI Taxonomy" id="2705321"/>
    <lineage>
        <taxon>Bacteria</taxon>
        <taxon>Bacillati</taxon>
        <taxon>Cyanobacteriota</taxon>
        <taxon>Cyanophyceae</taxon>
        <taxon>Oscillatoriophycideae</taxon>
        <taxon>Oscillatoriales</taxon>
        <taxon>Microcoleaceae</taxon>
        <taxon>Microcoleus</taxon>
        <taxon>Microcoleus anatoxicus</taxon>
    </lineage>
</organism>
<dbReference type="RefSeq" id="WP_340517837.1">
    <property type="nucleotide sequence ID" value="NZ_JBBLXS010000081.1"/>
</dbReference>
<dbReference type="Gene3D" id="1.20.1260.10">
    <property type="match status" value="1"/>
</dbReference>
<gene>
    <name evidence="1" type="ORF">WMG39_08585</name>
</gene>
<evidence type="ECO:0000313" key="2">
    <source>
        <dbReference type="Proteomes" id="UP001384579"/>
    </source>
</evidence>
<name>A0ABU8YKK4_9CYAN</name>
<reference evidence="1 2" key="1">
    <citation type="journal article" date="2020" name="Harmful Algae">
        <title>Molecular and morphological characterization of a novel dihydroanatoxin-a producing Microcoleus species (cyanobacteria) from the Russian River, California, USA.</title>
        <authorList>
            <person name="Conklin K.Y."/>
            <person name="Stancheva R."/>
            <person name="Otten T.G."/>
            <person name="Fadness R."/>
            <person name="Boyer G.L."/>
            <person name="Read B."/>
            <person name="Zhang X."/>
            <person name="Sheath R.G."/>
        </authorList>
    </citation>
    <scope>NUCLEOTIDE SEQUENCE [LARGE SCALE GENOMIC DNA]</scope>
    <source>
        <strain evidence="1 2">PTRS2</strain>
    </source>
</reference>
<proteinExistence type="predicted"/>